<proteinExistence type="predicted"/>
<comment type="caution">
    <text evidence="2">The sequence shown here is derived from an EMBL/GenBank/DDBJ whole genome shotgun (WGS) entry which is preliminary data.</text>
</comment>
<sequence length="182" mass="19862">MRPAARSSLEGESGKITKRVEWMQEDIDASAEEFIKSFKKNLLLQRLQSIENYKDMLARGSFRRVFPVVHICHWVEGKRGRAWEREEEACEGKFVRCSQRLLLAKVLSVFSGRHPGSLKTLEVSTSARRNGSLPASGGSKRSDGSLPASGGSKRSDGSLPASGGSERSSGSLPQRVGGKSVL</sequence>
<dbReference type="InterPro" id="IPR008480">
    <property type="entry name" value="DUF761_pln"/>
</dbReference>
<name>A0ABD0VEU3_DENTH</name>
<reference evidence="2 3" key="1">
    <citation type="journal article" date="2024" name="Plant Biotechnol. J.">
        <title>Dendrobium thyrsiflorum genome and its molecular insights into genes involved in important horticultural traits.</title>
        <authorList>
            <person name="Chen B."/>
            <person name="Wang J.Y."/>
            <person name="Zheng P.J."/>
            <person name="Li K.L."/>
            <person name="Liang Y.M."/>
            <person name="Chen X.F."/>
            <person name="Zhang C."/>
            <person name="Zhao X."/>
            <person name="He X."/>
            <person name="Zhang G.Q."/>
            <person name="Liu Z.J."/>
            <person name="Xu Q."/>
        </authorList>
    </citation>
    <scope>NUCLEOTIDE SEQUENCE [LARGE SCALE GENOMIC DNA]</scope>
    <source>
        <strain evidence="2">GZMU011</strain>
    </source>
</reference>
<protein>
    <submittedName>
        <fullName evidence="2">Uncharacterized protein</fullName>
    </submittedName>
</protein>
<dbReference type="AlphaFoldDB" id="A0ABD0VEU3"/>
<evidence type="ECO:0000313" key="2">
    <source>
        <dbReference type="EMBL" id="KAL0921156.1"/>
    </source>
</evidence>
<dbReference type="Pfam" id="PF05553">
    <property type="entry name" value="DUF761"/>
    <property type="match status" value="1"/>
</dbReference>
<dbReference type="Proteomes" id="UP001552299">
    <property type="component" value="Unassembled WGS sequence"/>
</dbReference>
<organism evidence="2 3">
    <name type="scientific">Dendrobium thyrsiflorum</name>
    <name type="common">Pinecone-like raceme dendrobium</name>
    <name type="synonym">Orchid</name>
    <dbReference type="NCBI Taxonomy" id="117978"/>
    <lineage>
        <taxon>Eukaryota</taxon>
        <taxon>Viridiplantae</taxon>
        <taxon>Streptophyta</taxon>
        <taxon>Embryophyta</taxon>
        <taxon>Tracheophyta</taxon>
        <taxon>Spermatophyta</taxon>
        <taxon>Magnoliopsida</taxon>
        <taxon>Liliopsida</taxon>
        <taxon>Asparagales</taxon>
        <taxon>Orchidaceae</taxon>
        <taxon>Epidendroideae</taxon>
        <taxon>Malaxideae</taxon>
        <taxon>Dendrobiinae</taxon>
        <taxon>Dendrobium</taxon>
    </lineage>
</organism>
<feature type="region of interest" description="Disordered" evidence="1">
    <location>
        <begin position="121"/>
        <end position="182"/>
    </location>
</feature>
<evidence type="ECO:0000313" key="3">
    <source>
        <dbReference type="Proteomes" id="UP001552299"/>
    </source>
</evidence>
<keyword evidence="3" id="KW-1185">Reference proteome</keyword>
<evidence type="ECO:0000256" key="1">
    <source>
        <dbReference type="SAM" id="MobiDB-lite"/>
    </source>
</evidence>
<gene>
    <name evidence="2" type="ORF">M5K25_008203</name>
</gene>
<dbReference type="EMBL" id="JANQDX010000007">
    <property type="protein sequence ID" value="KAL0921156.1"/>
    <property type="molecule type" value="Genomic_DNA"/>
</dbReference>
<accession>A0ABD0VEU3</accession>